<proteinExistence type="predicted"/>
<evidence type="ECO:0008006" key="4">
    <source>
        <dbReference type="Google" id="ProtNLM"/>
    </source>
</evidence>
<evidence type="ECO:0000313" key="3">
    <source>
        <dbReference type="Proteomes" id="UP000677668"/>
    </source>
</evidence>
<name>A0ABX8B5A2_9BACT</name>
<accession>A0ABX8B5A2</accession>
<keyword evidence="1" id="KW-0472">Membrane</keyword>
<gene>
    <name evidence="2" type="ORF">J8C05_04790</name>
</gene>
<evidence type="ECO:0000256" key="1">
    <source>
        <dbReference type="SAM" id="Phobius"/>
    </source>
</evidence>
<dbReference type="RefSeq" id="WP_058866275.1">
    <property type="nucleotide sequence ID" value="NZ_CP072642.1"/>
</dbReference>
<protein>
    <recommendedName>
        <fullName evidence="4">DUF4190 domain-containing protein</fullName>
    </recommendedName>
</protein>
<feature type="transmembrane region" description="Helical" evidence="1">
    <location>
        <begin position="59"/>
        <end position="80"/>
    </location>
</feature>
<keyword evidence="1" id="KW-1133">Transmembrane helix</keyword>
<feature type="transmembrane region" description="Helical" evidence="1">
    <location>
        <begin position="20"/>
        <end position="39"/>
    </location>
</feature>
<dbReference type="Proteomes" id="UP000677668">
    <property type="component" value="Chromosome 1"/>
</dbReference>
<keyword evidence="1" id="KW-0812">Transmembrane</keyword>
<reference evidence="2 3" key="1">
    <citation type="submission" date="2021-03" db="EMBL/GenBank/DDBJ databases">
        <title>Genomic and phenotypic characterization of Chloracidobacterium isolates provides evidence for multiple species.</title>
        <authorList>
            <person name="Saini M.K."/>
            <person name="Costas A.M.G."/>
            <person name="Tank M."/>
            <person name="Bryant D.A."/>
        </authorList>
    </citation>
    <scope>NUCLEOTIDE SEQUENCE [LARGE SCALE GENOMIC DNA]</scope>
    <source>
        <strain evidence="2 3">N</strain>
    </source>
</reference>
<organism evidence="2 3">
    <name type="scientific">Chloracidobacterium sp. N</name>
    <dbReference type="NCBI Taxonomy" id="2821540"/>
    <lineage>
        <taxon>Bacteria</taxon>
        <taxon>Pseudomonadati</taxon>
        <taxon>Acidobacteriota</taxon>
        <taxon>Terriglobia</taxon>
        <taxon>Terriglobales</taxon>
        <taxon>Acidobacteriaceae</taxon>
        <taxon>Chloracidobacterium</taxon>
        <taxon>Chloracidobacterium aggregatum</taxon>
    </lineage>
</organism>
<sequence length="124" mass="13497">MSETTALPPVTERGFTNLMITGFVYPMTVLPVTPLLGIYRSGKETYRFLEGTPFGSNDFIRIGVTVLATPFVALFMLWPFGIIEGTELISDQVARLGLDKAVENTIHGVADSIFGTIGSLLPKE</sequence>
<evidence type="ECO:0000313" key="2">
    <source>
        <dbReference type="EMBL" id="QUV94766.1"/>
    </source>
</evidence>
<dbReference type="EMBL" id="CP072642">
    <property type="protein sequence ID" value="QUV94766.1"/>
    <property type="molecule type" value="Genomic_DNA"/>
</dbReference>
<keyword evidence="3" id="KW-1185">Reference proteome</keyword>